<sequence length="213" mass="24393">MTNNDVLRRLRYTFNLNDNKVVNIFKLAACNVTTEQVKHWLAKDDDPTIVPLTDVELASFLNGFIIEKRGKKDGEQPVNEKELTKNLILLKLKIALKLQNDDIISLLATAGFNVGKAELTAFFRKPDHKNYRHCKWQFLRNFLQGLQDKYRVASPVVKSQNNGKNKPHYADKKSVSTGQSKKTHYVNPNAKPAEKSSTRKVLKLKPEQIYKNS</sequence>
<evidence type="ECO:0000313" key="3">
    <source>
        <dbReference type="Proteomes" id="UP001157186"/>
    </source>
</evidence>
<dbReference type="PANTHER" id="PTHR37805:SF1">
    <property type="entry name" value="CYTOPLASMIC PROTEIN"/>
    <property type="match status" value="1"/>
</dbReference>
<comment type="caution">
    <text evidence="2">The sequence shown here is derived from an EMBL/GenBank/DDBJ whole genome shotgun (WGS) entry which is preliminary data.</text>
</comment>
<evidence type="ECO:0000313" key="2">
    <source>
        <dbReference type="EMBL" id="GLX77287.1"/>
    </source>
</evidence>
<reference evidence="2 3" key="1">
    <citation type="submission" date="2023-03" db="EMBL/GenBank/DDBJ databases">
        <title>Draft genome sequence of Thalassotalea insulae KCTC 62186T.</title>
        <authorList>
            <person name="Sawabe T."/>
        </authorList>
    </citation>
    <scope>NUCLEOTIDE SEQUENCE [LARGE SCALE GENOMIC DNA]</scope>
    <source>
        <strain evidence="2 3">KCTC 62186</strain>
    </source>
</reference>
<evidence type="ECO:0008006" key="4">
    <source>
        <dbReference type="Google" id="ProtNLM"/>
    </source>
</evidence>
<name>A0ABQ6GPJ4_9GAMM</name>
<dbReference type="PANTHER" id="PTHR37805">
    <property type="entry name" value="CYTOPLASMIC PROTEIN-RELATED"/>
    <property type="match status" value="1"/>
</dbReference>
<feature type="region of interest" description="Disordered" evidence="1">
    <location>
        <begin position="157"/>
        <end position="213"/>
    </location>
</feature>
<dbReference type="RefSeq" id="WP_348541173.1">
    <property type="nucleotide sequence ID" value="NZ_BSST01000001.1"/>
</dbReference>
<organism evidence="2 3">
    <name type="scientific">Thalassotalea insulae</name>
    <dbReference type="NCBI Taxonomy" id="2056778"/>
    <lineage>
        <taxon>Bacteria</taxon>
        <taxon>Pseudomonadati</taxon>
        <taxon>Pseudomonadota</taxon>
        <taxon>Gammaproteobacteria</taxon>
        <taxon>Alteromonadales</taxon>
        <taxon>Colwelliaceae</taxon>
        <taxon>Thalassotalea</taxon>
    </lineage>
</organism>
<protein>
    <recommendedName>
        <fullName evidence="4">DUF1456 family protein</fullName>
    </recommendedName>
</protein>
<dbReference type="InterPro" id="IPR009921">
    <property type="entry name" value="YehS-like"/>
</dbReference>
<dbReference type="Pfam" id="PF07308">
    <property type="entry name" value="DUF1456"/>
    <property type="match status" value="2"/>
</dbReference>
<gene>
    <name evidence="2" type="ORF">tinsulaeT_06270</name>
</gene>
<feature type="compositionally biased region" description="Basic and acidic residues" evidence="1">
    <location>
        <begin position="204"/>
        <end position="213"/>
    </location>
</feature>
<dbReference type="Proteomes" id="UP001157186">
    <property type="component" value="Unassembled WGS sequence"/>
</dbReference>
<evidence type="ECO:0000256" key="1">
    <source>
        <dbReference type="SAM" id="MobiDB-lite"/>
    </source>
</evidence>
<accession>A0ABQ6GPJ4</accession>
<proteinExistence type="predicted"/>
<dbReference type="EMBL" id="BSST01000001">
    <property type="protein sequence ID" value="GLX77287.1"/>
    <property type="molecule type" value="Genomic_DNA"/>
</dbReference>
<keyword evidence="3" id="KW-1185">Reference proteome</keyword>